<protein>
    <submittedName>
        <fullName evidence="1">Uncharacterized protein</fullName>
    </submittedName>
</protein>
<dbReference type="AlphaFoldDB" id="A0A087T827"/>
<proteinExistence type="predicted"/>
<dbReference type="SUPFAM" id="SSF53335">
    <property type="entry name" value="S-adenosyl-L-methionine-dependent methyltransferases"/>
    <property type="match status" value="1"/>
</dbReference>
<dbReference type="Gene3D" id="3.40.50.150">
    <property type="entry name" value="Vaccinia Virus protein VP39"/>
    <property type="match status" value="1"/>
</dbReference>
<dbReference type="OMA" id="ATIIDCM"/>
<evidence type="ECO:0000313" key="2">
    <source>
        <dbReference type="Proteomes" id="UP000054359"/>
    </source>
</evidence>
<sequence length="316" mass="35824">MDYSLLFNGLFQDVLYKEQMWFIVSNERIVHAIQKMGSAYKPLPKEAKLAAESENDVDYSDPAFRCAYLHKYAACYSAMTFQIVKNILSNADNIYYYFNSKKTLNLCSLGGGPGTDVIAMQAALFACFSIPVCSATIIDLAENWNETFNSALLELQSGSYGVVGQAFLPEFFNFQYLGADLKDDIAWNLCIRNVIMSADVITMVKFISSTASVNAKRILKGICECMKPGAMLLFIDNSAGGFHELVQEISEENDFRTVFGPLLHYFYEDSRLSVRQFGYVRQSKAKVNVHMWQKPKEIVQNSWNNWSTKELYSDFS</sequence>
<gene>
    <name evidence="1" type="ORF">X975_02998</name>
</gene>
<dbReference type="Proteomes" id="UP000054359">
    <property type="component" value="Unassembled WGS sequence"/>
</dbReference>
<dbReference type="InterPro" id="IPR029063">
    <property type="entry name" value="SAM-dependent_MTases_sf"/>
</dbReference>
<feature type="non-terminal residue" evidence="1">
    <location>
        <position position="316"/>
    </location>
</feature>
<evidence type="ECO:0000313" key="1">
    <source>
        <dbReference type="EMBL" id="KFM61266.1"/>
    </source>
</evidence>
<name>A0A087T827_STEMI</name>
<organism evidence="1 2">
    <name type="scientific">Stegodyphus mimosarum</name>
    <name type="common">African social velvet spider</name>
    <dbReference type="NCBI Taxonomy" id="407821"/>
    <lineage>
        <taxon>Eukaryota</taxon>
        <taxon>Metazoa</taxon>
        <taxon>Ecdysozoa</taxon>
        <taxon>Arthropoda</taxon>
        <taxon>Chelicerata</taxon>
        <taxon>Arachnida</taxon>
        <taxon>Araneae</taxon>
        <taxon>Araneomorphae</taxon>
        <taxon>Entelegynae</taxon>
        <taxon>Eresoidea</taxon>
        <taxon>Eresidae</taxon>
        <taxon>Stegodyphus</taxon>
    </lineage>
</organism>
<dbReference type="OrthoDB" id="6418380at2759"/>
<keyword evidence="2" id="KW-1185">Reference proteome</keyword>
<dbReference type="EMBL" id="KK113885">
    <property type="protein sequence ID" value="KFM61266.1"/>
    <property type="molecule type" value="Genomic_DNA"/>
</dbReference>
<reference evidence="1 2" key="1">
    <citation type="submission" date="2013-11" db="EMBL/GenBank/DDBJ databases">
        <title>Genome sequencing of Stegodyphus mimosarum.</title>
        <authorList>
            <person name="Bechsgaard J."/>
        </authorList>
    </citation>
    <scope>NUCLEOTIDE SEQUENCE [LARGE SCALE GENOMIC DNA]</scope>
</reference>
<accession>A0A087T827</accession>